<evidence type="ECO:0000256" key="3">
    <source>
        <dbReference type="ARBA" id="ARBA00022729"/>
    </source>
</evidence>
<sequence>MKKIFGLVLAFALISGGLVFAGGAADGEAAAAGDDLIVVGYAQVGAESDWRTANTESFRSTFVPENGYRLIFDDAQQKQENQIKAIRSFIQQDVDYIVVAPVVETGWETVLGEAKAAGIPVILSDRQMKLSDESLYLCWVGGDFLKEGRDSVTWLNNYLAEIGRADEPINVVLLQGTIGSSAQVGRTQGITEGLAENPNYTLLAAQTGEFTQAKGQEVMESFLKAYDDIDVVFAENDNMAFGAIDAIKAAGKVPGEDIIIISFDAVREAFNRIIAGELNCAVECNPLHGPRVDEIIKTLEAGGTVEKIQYVQEGLFDITNAEELLPTRAY</sequence>
<evidence type="ECO:0000259" key="5">
    <source>
        <dbReference type="Pfam" id="PF13407"/>
    </source>
</evidence>
<comment type="similarity">
    <text evidence="2">Belongs to the bacterial solute-binding protein 2 family.</text>
</comment>
<feature type="signal peptide" evidence="4">
    <location>
        <begin position="1"/>
        <end position="21"/>
    </location>
</feature>
<dbReference type="AlphaFoldDB" id="A0A9D9ELU7"/>
<comment type="caution">
    <text evidence="6">The sequence shown here is derived from an EMBL/GenBank/DDBJ whole genome shotgun (WGS) entry which is preliminary data.</text>
</comment>
<dbReference type="Proteomes" id="UP000823616">
    <property type="component" value="Unassembled WGS sequence"/>
</dbReference>
<organism evidence="6 7">
    <name type="scientific">Candidatus Avitreponema avistercoris</name>
    <dbReference type="NCBI Taxonomy" id="2840705"/>
    <lineage>
        <taxon>Bacteria</taxon>
        <taxon>Pseudomonadati</taxon>
        <taxon>Spirochaetota</taxon>
        <taxon>Spirochaetia</taxon>
        <taxon>Spirochaetales</taxon>
        <taxon>Candidatus Avitreponema</taxon>
    </lineage>
</organism>
<dbReference type="InterPro" id="IPR028082">
    <property type="entry name" value="Peripla_BP_I"/>
</dbReference>
<protein>
    <submittedName>
        <fullName evidence="6">ABC transporter substrate-binding protein</fullName>
    </submittedName>
</protein>
<dbReference type="Gene3D" id="3.40.50.2300">
    <property type="match status" value="2"/>
</dbReference>
<dbReference type="CDD" id="cd06309">
    <property type="entry name" value="PBP1_galactofuranose_YtfQ-like"/>
    <property type="match status" value="1"/>
</dbReference>
<evidence type="ECO:0000256" key="4">
    <source>
        <dbReference type="SAM" id="SignalP"/>
    </source>
</evidence>
<dbReference type="SUPFAM" id="SSF53822">
    <property type="entry name" value="Periplasmic binding protein-like I"/>
    <property type="match status" value="1"/>
</dbReference>
<evidence type="ECO:0000256" key="2">
    <source>
        <dbReference type="ARBA" id="ARBA00007639"/>
    </source>
</evidence>
<reference evidence="6" key="2">
    <citation type="journal article" date="2021" name="PeerJ">
        <title>Extensive microbial diversity within the chicken gut microbiome revealed by metagenomics and culture.</title>
        <authorList>
            <person name="Gilroy R."/>
            <person name="Ravi A."/>
            <person name="Getino M."/>
            <person name="Pursley I."/>
            <person name="Horton D.L."/>
            <person name="Alikhan N.F."/>
            <person name="Baker D."/>
            <person name="Gharbi K."/>
            <person name="Hall N."/>
            <person name="Watson M."/>
            <person name="Adriaenssens E.M."/>
            <person name="Foster-Nyarko E."/>
            <person name="Jarju S."/>
            <person name="Secka A."/>
            <person name="Antonio M."/>
            <person name="Oren A."/>
            <person name="Chaudhuri R.R."/>
            <person name="La Ragione R."/>
            <person name="Hildebrand F."/>
            <person name="Pallen M.J."/>
        </authorList>
    </citation>
    <scope>NUCLEOTIDE SEQUENCE</scope>
    <source>
        <strain evidence="6">B3-4054</strain>
    </source>
</reference>
<keyword evidence="3 4" id="KW-0732">Signal</keyword>
<dbReference type="InterPro" id="IPR025997">
    <property type="entry name" value="SBP_2_dom"/>
</dbReference>
<reference evidence="6" key="1">
    <citation type="submission" date="2020-10" db="EMBL/GenBank/DDBJ databases">
        <authorList>
            <person name="Gilroy R."/>
        </authorList>
    </citation>
    <scope>NUCLEOTIDE SEQUENCE</scope>
    <source>
        <strain evidence="6">B3-4054</strain>
    </source>
</reference>
<evidence type="ECO:0000313" key="7">
    <source>
        <dbReference type="Proteomes" id="UP000823616"/>
    </source>
</evidence>
<evidence type="ECO:0000256" key="1">
    <source>
        <dbReference type="ARBA" id="ARBA00004196"/>
    </source>
</evidence>
<dbReference type="Pfam" id="PF13407">
    <property type="entry name" value="Peripla_BP_4"/>
    <property type="match status" value="1"/>
</dbReference>
<comment type="subcellular location">
    <subcellularLocation>
        <location evidence="1">Cell envelope</location>
    </subcellularLocation>
</comment>
<feature type="chain" id="PRO_5038473086" evidence="4">
    <location>
        <begin position="22"/>
        <end position="330"/>
    </location>
</feature>
<dbReference type="GO" id="GO:0030246">
    <property type="term" value="F:carbohydrate binding"/>
    <property type="evidence" value="ECO:0007669"/>
    <property type="project" value="UniProtKB-ARBA"/>
</dbReference>
<dbReference type="PANTHER" id="PTHR46847">
    <property type="entry name" value="D-ALLOSE-BINDING PERIPLASMIC PROTEIN-RELATED"/>
    <property type="match status" value="1"/>
</dbReference>
<dbReference type="EMBL" id="JADIMS010000034">
    <property type="protein sequence ID" value="MBO8449839.1"/>
    <property type="molecule type" value="Genomic_DNA"/>
</dbReference>
<gene>
    <name evidence="6" type="ORF">IAA96_01890</name>
</gene>
<evidence type="ECO:0000313" key="6">
    <source>
        <dbReference type="EMBL" id="MBO8449839.1"/>
    </source>
</evidence>
<dbReference type="GO" id="GO:0030313">
    <property type="term" value="C:cell envelope"/>
    <property type="evidence" value="ECO:0007669"/>
    <property type="project" value="UniProtKB-SubCell"/>
</dbReference>
<proteinExistence type="inferred from homology"/>
<accession>A0A9D9ELU7</accession>
<feature type="domain" description="Periplasmic binding protein" evidence="5">
    <location>
        <begin position="48"/>
        <end position="282"/>
    </location>
</feature>
<dbReference type="PANTHER" id="PTHR46847:SF3">
    <property type="entry name" value="GALACTOFURANOSE-BINDING PROTEIN YTFQ"/>
    <property type="match status" value="1"/>
</dbReference>
<name>A0A9D9ELU7_9SPIR</name>